<name>A0ABT6NIT9_9BACT</name>
<comment type="caution">
    <text evidence="1">The sequence shown here is derived from an EMBL/GenBank/DDBJ whole genome shotgun (WGS) entry which is preliminary data.</text>
</comment>
<reference evidence="1 2" key="1">
    <citation type="submission" date="2023-04" db="EMBL/GenBank/DDBJ databases">
        <title>The genome sequence of Polyangium sorediatum DSM14670.</title>
        <authorList>
            <person name="Zhang X."/>
        </authorList>
    </citation>
    <scope>NUCLEOTIDE SEQUENCE [LARGE SCALE GENOMIC DNA]</scope>
    <source>
        <strain evidence="1 2">DSM 14670</strain>
    </source>
</reference>
<keyword evidence="2" id="KW-1185">Reference proteome</keyword>
<evidence type="ECO:0000313" key="2">
    <source>
        <dbReference type="Proteomes" id="UP001160301"/>
    </source>
</evidence>
<protein>
    <submittedName>
        <fullName evidence="1">Uncharacterized protein</fullName>
    </submittedName>
</protein>
<dbReference type="RefSeq" id="WP_284719915.1">
    <property type="nucleotide sequence ID" value="NZ_JARZHI010000001.1"/>
</dbReference>
<accession>A0ABT6NIT9</accession>
<dbReference type="Proteomes" id="UP001160301">
    <property type="component" value="Unassembled WGS sequence"/>
</dbReference>
<organism evidence="1 2">
    <name type="scientific">Polyangium sorediatum</name>
    <dbReference type="NCBI Taxonomy" id="889274"/>
    <lineage>
        <taxon>Bacteria</taxon>
        <taxon>Pseudomonadati</taxon>
        <taxon>Myxococcota</taxon>
        <taxon>Polyangia</taxon>
        <taxon>Polyangiales</taxon>
        <taxon>Polyangiaceae</taxon>
        <taxon>Polyangium</taxon>
    </lineage>
</organism>
<dbReference type="EMBL" id="JARZHI010000001">
    <property type="protein sequence ID" value="MDI1428217.1"/>
    <property type="molecule type" value="Genomic_DNA"/>
</dbReference>
<proteinExistence type="predicted"/>
<evidence type="ECO:0000313" key="1">
    <source>
        <dbReference type="EMBL" id="MDI1428217.1"/>
    </source>
</evidence>
<gene>
    <name evidence="1" type="ORF">QHF89_01895</name>
</gene>
<sequence length="288" mass="31167">MTARDKAGLLRDMSSLESYFPTLDTARARLPLPAGEPVLVERLAMLVVHAALIRRTSWAEDAEGAPTTLERGEPSVPDDLEVRHHVRLEADLGGGPCTACAATPGKRPCRVCEGRGTIFLSPCSCANGYIPCPTCGGTAKSNRVRLRYYTDAPAFLSEAYMPTYITAVPALFGLESRLEQDIQFQQALPEELRCHDLTSRVVGSAYRGGERLVRPDFHGHDFADTIDKGLAGLAAIGAGASVVRHVVRAYAWPFLRVQWGTGQDVAIYVDRIGSLKVFAGASVLPSRD</sequence>